<proteinExistence type="predicted"/>
<organism evidence="5">
    <name type="scientific">uncultured Acidimicrobiales bacterium</name>
    <dbReference type="NCBI Taxonomy" id="310071"/>
    <lineage>
        <taxon>Bacteria</taxon>
        <taxon>Bacillati</taxon>
        <taxon>Actinomycetota</taxon>
        <taxon>Acidimicrobiia</taxon>
        <taxon>Acidimicrobiales</taxon>
        <taxon>environmental samples</taxon>
    </lineage>
</organism>
<keyword evidence="1" id="KW-0805">Transcription regulation</keyword>
<dbReference type="PROSITE" id="PS01124">
    <property type="entry name" value="HTH_ARAC_FAMILY_2"/>
    <property type="match status" value="1"/>
</dbReference>
<dbReference type="InterPro" id="IPR018062">
    <property type="entry name" value="HTH_AraC-typ_CS"/>
</dbReference>
<sequence length="279" mass="30284">METRSEWLTRRPPLHLAPFVDRYTGYRLVGFPPGLHRGLPSRHLTFIVSIGPSIDVVQQSDPAQSPSRYGCVVGGLQATPALIAHDGHQEGVAVELTPLGCRALFGIPPRALWSTSVELADVVGAAGRELWERLQGIDSWVGRFAACDDVLTGLADPNREPHPQLGRAWTELVRSGGTMPTSTLAASVGWSRQHFARRFVDEFGLGPKLASRVVRFERARHLLTSARSSATIASVAARAGYYDQAHLARDFAELAGCTPGAWMAEEDVPSFQDEAALLV</sequence>
<dbReference type="InterPro" id="IPR009057">
    <property type="entry name" value="Homeodomain-like_sf"/>
</dbReference>
<keyword evidence="2" id="KW-0238">DNA-binding</keyword>
<reference evidence="5" key="1">
    <citation type="submission" date="2020-02" db="EMBL/GenBank/DDBJ databases">
        <authorList>
            <person name="Meier V. D."/>
        </authorList>
    </citation>
    <scope>NUCLEOTIDE SEQUENCE</scope>
    <source>
        <strain evidence="5">AVDCRST_MAG50</strain>
    </source>
</reference>
<evidence type="ECO:0000256" key="1">
    <source>
        <dbReference type="ARBA" id="ARBA00023015"/>
    </source>
</evidence>
<dbReference type="InterPro" id="IPR050204">
    <property type="entry name" value="AraC_XylS_family_regulators"/>
</dbReference>
<dbReference type="SMART" id="SM00342">
    <property type="entry name" value="HTH_ARAC"/>
    <property type="match status" value="1"/>
</dbReference>
<evidence type="ECO:0000256" key="3">
    <source>
        <dbReference type="ARBA" id="ARBA00023163"/>
    </source>
</evidence>
<dbReference type="InterPro" id="IPR018060">
    <property type="entry name" value="HTH_AraC"/>
</dbReference>
<protein>
    <submittedName>
        <fullName evidence="5">Transcriptional regulator, AraC family</fullName>
    </submittedName>
</protein>
<dbReference type="PANTHER" id="PTHR46796:SF15">
    <property type="entry name" value="BLL1074 PROTEIN"/>
    <property type="match status" value="1"/>
</dbReference>
<dbReference type="Gene3D" id="1.10.10.60">
    <property type="entry name" value="Homeodomain-like"/>
    <property type="match status" value="1"/>
</dbReference>
<dbReference type="PROSITE" id="PS00041">
    <property type="entry name" value="HTH_ARAC_FAMILY_1"/>
    <property type="match status" value="1"/>
</dbReference>
<evidence type="ECO:0000313" key="5">
    <source>
        <dbReference type="EMBL" id="CAA9243888.1"/>
    </source>
</evidence>
<evidence type="ECO:0000259" key="4">
    <source>
        <dbReference type="PROSITE" id="PS01124"/>
    </source>
</evidence>
<accession>A0A6J4I9E2</accession>
<dbReference type="GO" id="GO:0003700">
    <property type="term" value="F:DNA-binding transcription factor activity"/>
    <property type="evidence" value="ECO:0007669"/>
    <property type="project" value="InterPro"/>
</dbReference>
<dbReference type="EMBL" id="CADCTF010000097">
    <property type="protein sequence ID" value="CAA9243888.1"/>
    <property type="molecule type" value="Genomic_DNA"/>
</dbReference>
<dbReference type="PANTHER" id="PTHR46796">
    <property type="entry name" value="HTH-TYPE TRANSCRIPTIONAL ACTIVATOR RHAS-RELATED"/>
    <property type="match status" value="1"/>
</dbReference>
<evidence type="ECO:0000256" key="2">
    <source>
        <dbReference type="ARBA" id="ARBA00023125"/>
    </source>
</evidence>
<name>A0A6J4I9E2_9ACTN</name>
<dbReference type="AlphaFoldDB" id="A0A6J4I9E2"/>
<feature type="domain" description="HTH araC/xylS-type" evidence="4">
    <location>
        <begin position="182"/>
        <end position="265"/>
    </location>
</feature>
<dbReference type="Pfam" id="PF12833">
    <property type="entry name" value="HTH_18"/>
    <property type="match status" value="1"/>
</dbReference>
<dbReference type="GO" id="GO:0043565">
    <property type="term" value="F:sequence-specific DNA binding"/>
    <property type="evidence" value="ECO:0007669"/>
    <property type="project" value="InterPro"/>
</dbReference>
<gene>
    <name evidence="5" type="ORF">AVDCRST_MAG50-1797</name>
</gene>
<dbReference type="SUPFAM" id="SSF46689">
    <property type="entry name" value="Homeodomain-like"/>
    <property type="match status" value="1"/>
</dbReference>
<keyword evidence="3" id="KW-0804">Transcription</keyword>